<name>A0ABR9DJB3_9GAMM</name>
<comment type="caution">
    <text evidence="2">The sequence shown here is derived from an EMBL/GenBank/DDBJ whole genome shotgun (WGS) entry which is preliminary data.</text>
</comment>
<dbReference type="InterPro" id="IPR021953">
    <property type="entry name" value="DUF3570"/>
</dbReference>
<dbReference type="Pfam" id="PF12094">
    <property type="entry name" value="DUF3570"/>
    <property type="match status" value="2"/>
</dbReference>
<dbReference type="Proteomes" id="UP000641152">
    <property type="component" value="Unassembled WGS sequence"/>
</dbReference>
<proteinExistence type="predicted"/>
<evidence type="ECO:0000256" key="1">
    <source>
        <dbReference type="SAM" id="MobiDB-lite"/>
    </source>
</evidence>
<dbReference type="SUPFAM" id="SSF56935">
    <property type="entry name" value="Porins"/>
    <property type="match status" value="1"/>
</dbReference>
<dbReference type="EMBL" id="JACXST010000003">
    <property type="protein sequence ID" value="MBD9363181.1"/>
    <property type="molecule type" value="Genomic_DNA"/>
</dbReference>
<gene>
    <name evidence="2" type="ORF">EBB_22400</name>
</gene>
<reference evidence="2 3" key="1">
    <citation type="submission" date="2020-09" db="EMBL/GenBank/DDBJ databases">
        <title>Methylomonas albis sp. nov. and Methylomonas fluvii sp. nov.: Two cold-adapted methanotrophs from the River Elbe and an amended description of Methylovulum psychrotolerans strain Eb1.</title>
        <authorList>
            <person name="Bussmann I.K."/>
            <person name="Klings K.-W."/>
            <person name="Warnstedt J."/>
            <person name="Hoppert M."/>
            <person name="Saborowski A."/>
            <person name="Horn F."/>
            <person name="Liebner S."/>
        </authorList>
    </citation>
    <scope>NUCLEOTIDE SEQUENCE [LARGE SCALE GENOMIC DNA]</scope>
    <source>
        <strain evidence="2 3">EbB</strain>
    </source>
</reference>
<dbReference type="RefSeq" id="WP_192395886.1">
    <property type="nucleotide sequence ID" value="NZ_CAJHIU010000003.1"/>
</dbReference>
<evidence type="ECO:0000313" key="3">
    <source>
        <dbReference type="Proteomes" id="UP000641152"/>
    </source>
</evidence>
<protein>
    <submittedName>
        <fullName evidence="2">DUF3570 domain-containing protein</fullName>
    </submittedName>
</protein>
<feature type="region of interest" description="Disordered" evidence="1">
    <location>
        <begin position="510"/>
        <end position="537"/>
    </location>
</feature>
<evidence type="ECO:0000313" key="2">
    <source>
        <dbReference type="EMBL" id="MBD9363181.1"/>
    </source>
</evidence>
<organism evidence="2 3">
    <name type="scientific">Methylomonas fluvii</name>
    <dbReference type="NCBI Taxonomy" id="1854564"/>
    <lineage>
        <taxon>Bacteria</taxon>
        <taxon>Pseudomonadati</taxon>
        <taxon>Pseudomonadota</taxon>
        <taxon>Gammaproteobacteria</taxon>
        <taxon>Methylococcales</taxon>
        <taxon>Methylococcaceae</taxon>
        <taxon>Methylomonas</taxon>
    </lineage>
</organism>
<sequence length="1111" mass="121047">MAVTKPEKNKVLAALTSAALGLPGLDSHAATPTTQAEANAQYGYYQESDNRMRVEVYHGDFVIPMSDRLEFTFSVDRDTYSGATPSFSMPEVMANQTKIDQNQNRADVISAASGGVDPTKLAGYQGVMSFKEPFEAYTAIGSQSQQLELNLIQQGTAAITANTDQLLTQYQAANPAPGFPAGWGQTISSAVTIDFQGVNAAVYGKADANTGGFCPGGAGCYQQNGIVVGTITDPLNPDGHLHRQGTIADREIQYHADSSGIYIRELDGKAFRVANMFFNSLQANGSGVNDVWEILGFNSAVNQHLSTGDGANYANRVAYQQVATNHTGILALDSSFSNINALWIHYKGYIQDVTNSGADFELRVDDINLDPAQFANATPEQIAWMQAYSAYQRSLETASASQRQAIIDNAAAQKAAFEKSALISIYRNFLNQVVPPSTRVKQTFQTQPQETRTQPVFGAKYYFDDATLGVSGGQSNEPDFNSNFGSVNFLQEFNNKLTTVSAGYSYTHNDVTRSSGGHSDHHSQDPGHNPAIYPELDESSESNGFNLGLSQVLNKNALLQLSANYTRQSGYLSNPYKYVYVRGEVTAEEYYEMFNSPETVNWSGITNLEIVGIDLFREVRPNLRNQFSFSTRLNQYIPAVDAALHMDYRYFRDDWGIDSHTMEMKWLQKLPFGLTVTPSLRYYSQSQADFFAPYFLAPRADGMYSSDFRLSGYGALSGGVTVAKQFNRGIKLELGMEYYTHQGNLKLGGGGESDYADFSYWMAHAGLNIALSAPGQIFGGGAGDHHHHHNHGASAPAGVMFAHMMNSADDIMVGYRYMYANQSGGMYQGSHAVGDSAVLNYACGTTSCISRPTEMGMHMHMLDLMYAPTDWLNLMLMPQLMDMNMSLEQLPGAVAETAHGAGHESHGLGDTLMVAMVKVFDAPGHHVHAGVGLSAPSGDVGVTLDGRDEPDSELQDYGMQLGSGTWDFKPSLTYTGQIGDWSWGAQLSGTKRLQDRNPSGYALGDMFQATAWGGYSVSTWLSATLRGIYTDQGKIRGAFNRISSSGATVDSPANYGGKFWDVGFGLNLNVPDGAMAGHNFSVEWQQPVADKFNGFQLEREGVLSATWNYAF</sequence>
<accession>A0ABR9DJB3</accession>
<keyword evidence="3" id="KW-1185">Reference proteome</keyword>